<sequence length="90" mass="10689">MSKHGKEFDLKEFDIIRDTIASPDCIALNDSHHKKSLLLYKEIKWSNKSIMECVFIREGKNIVIHYHKINKRKIRKLKKEGQIIENKINV</sequence>
<proteinExistence type="predicted"/>
<dbReference type="RefSeq" id="WP_075714751.1">
    <property type="nucleotide sequence ID" value="NZ_MJIE01000001.1"/>
</dbReference>
<dbReference type="AlphaFoldDB" id="A0A1Q9JKT7"/>
<keyword evidence="2" id="KW-1185">Reference proteome</keyword>
<dbReference type="Proteomes" id="UP000187404">
    <property type="component" value="Unassembled WGS sequence"/>
</dbReference>
<evidence type="ECO:0000313" key="2">
    <source>
        <dbReference type="Proteomes" id="UP000187404"/>
    </source>
</evidence>
<dbReference type="EMBL" id="MJIE01000001">
    <property type="protein sequence ID" value="OLR56823.1"/>
    <property type="molecule type" value="Genomic_DNA"/>
</dbReference>
<comment type="caution">
    <text evidence="1">The sequence shown here is derived from an EMBL/GenBank/DDBJ whole genome shotgun (WGS) entry which is preliminary data.</text>
</comment>
<organism evidence="1 2">
    <name type="scientific">Hornefia porci</name>
    <dbReference type="NCBI Taxonomy" id="2652292"/>
    <lineage>
        <taxon>Bacteria</taxon>
        <taxon>Bacillati</taxon>
        <taxon>Bacillota</taxon>
        <taxon>Clostridia</taxon>
        <taxon>Peptostreptococcales</taxon>
        <taxon>Anaerovoracaceae</taxon>
        <taxon>Hornefia</taxon>
    </lineage>
</organism>
<gene>
    <name evidence="1" type="ORF">BHK98_12565</name>
</gene>
<evidence type="ECO:0000313" key="1">
    <source>
        <dbReference type="EMBL" id="OLR56823.1"/>
    </source>
</evidence>
<name>A0A1Q9JKT7_9FIRM</name>
<reference evidence="1 2" key="1">
    <citation type="journal article" date="2016" name="Appl. Environ. Microbiol.">
        <title>Function and Phylogeny of Bacterial Butyryl Coenzyme A:Acetate Transferases and Their Diversity in the Proximal Colon of Swine.</title>
        <authorList>
            <person name="Trachsel J."/>
            <person name="Bayles D.O."/>
            <person name="Looft T."/>
            <person name="Levine U.Y."/>
            <person name="Allen H.K."/>
        </authorList>
    </citation>
    <scope>NUCLEOTIDE SEQUENCE [LARGE SCALE GENOMIC DNA]</scope>
    <source>
        <strain evidence="1 2">68-3-10</strain>
    </source>
</reference>
<protein>
    <submittedName>
        <fullName evidence="1">Uncharacterized protein</fullName>
    </submittedName>
</protein>
<accession>A0A1Q9JKT7</accession>